<dbReference type="Proteomes" id="UP000183629">
    <property type="component" value="Unassembled WGS sequence"/>
</dbReference>
<feature type="transmembrane region" description="Helical" evidence="1">
    <location>
        <begin position="84"/>
        <end position="113"/>
    </location>
</feature>
<protein>
    <recommendedName>
        <fullName evidence="4">HXXEE domain-containing protein</fullName>
    </recommendedName>
</protein>
<sequence length="215" mass="24472">MKILRNYWQFISLGLLTILIAYLFLGTGQQLPSLQKIMIYQFMALLVHQSEEYIFPGGAGLVINRGTYREEINFKRYPGNTQSALLVNLSAYVPFIIGIICYRQIWLGIALAFFNLMQFPGHVISMNKALKTWYNPGMATTIFILTPLSLFYLIEIYQLGFASGLNYLLGLVAFIIIVSLTVVLPVQSLKNPNSPYAIPDNQVQKFDKVMTWAKR</sequence>
<evidence type="ECO:0000313" key="3">
    <source>
        <dbReference type="Proteomes" id="UP000183629"/>
    </source>
</evidence>
<evidence type="ECO:0008006" key="4">
    <source>
        <dbReference type="Google" id="ProtNLM"/>
    </source>
</evidence>
<dbReference type="AlphaFoldDB" id="A0A1I7HC45"/>
<gene>
    <name evidence="2" type="ORF">SAMN05660328_10320</name>
</gene>
<accession>A0A1I7HC45</accession>
<feature type="transmembrane region" description="Helical" evidence="1">
    <location>
        <begin position="37"/>
        <end position="63"/>
    </location>
</feature>
<dbReference type="Pfam" id="PF13787">
    <property type="entry name" value="HXXEE"/>
    <property type="match status" value="1"/>
</dbReference>
<proteinExistence type="predicted"/>
<keyword evidence="1" id="KW-0472">Membrane</keyword>
<feature type="transmembrane region" description="Helical" evidence="1">
    <location>
        <begin position="165"/>
        <end position="186"/>
    </location>
</feature>
<feature type="transmembrane region" description="Helical" evidence="1">
    <location>
        <begin position="7"/>
        <end position="25"/>
    </location>
</feature>
<keyword evidence="3" id="KW-1185">Reference proteome</keyword>
<dbReference type="InterPro" id="IPR025671">
    <property type="entry name" value="HXXEE"/>
</dbReference>
<dbReference type="EMBL" id="FPBN01000003">
    <property type="protein sequence ID" value="SFU58283.1"/>
    <property type="molecule type" value="Genomic_DNA"/>
</dbReference>
<dbReference type="RefSeq" id="WP_074657627.1">
    <property type="nucleotide sequence ID" value="NZ_FOLZ01000001.1"/>
</dbReference>
<organism evidence="2 3">
    <name type="scientific">Streptococcus gallolyticus</name>
    <dbReference type="NCBI Taxonomy" id="315405"/>
    <lineage>
        <taxon>Bacteria</taxon>
        <taxon>Bacillati</taxon>
        <taxon>Bacillota</taxon>
        <taxon>Bacilli</taxon>
        <taxon>Lactobacillales</taxon>
        <taxon>Streptococcaceae</taxon>
        <taxon>Streptococcus</taxon>
    </lineage>
</organism>
<feature type="transmembrane region" description="Helical" evidence="1">
    <location>
        <begin position="133"/>
        <end position="153"/>
    </location>
</feature>
<reference evidence="3" key="1">
    <citation type="submission" date="2016-10" db="EMBL/GenBank/DDBJ databases">
        <authorList>
            <person name="Varghese N."/>
            <person name="Submissions S."/>
        </authorList>
    </citation>
    <scope>NUCLEOTIDE SEQUENCE [LARGE SCALE GENOMIC DNA]</scope>
    <source>
        <strain evidence="3">LMG 15572</strain>
    </source>
</reference>
<evidence type="ECO:0000313" key="2">
    <source>
        <dbReference type="EMBL" id="SFU58283.1"/>
    </source>
</evidence>
<evidence type="ECO:0000256" key="1">
    <source>
        <dbReference type="SAM" id="Phobius"/>
    </source>
</evidence>
<keyword evidence="1" id="KW-1133">Transmembrane helix</keyword>
<name>A0A1I7HC45_9STRE</name>
<keyword evidence="1" id="KW-0812">Transmembrane</keyword>